<dbReference type="Proteomes" id="UP000735302">
    <property type="component" value="Unassembled WGS sequence"/>
</dbReference>
<comment type="caution">
    <text evidence="2">The sequence shown here is derived from an EMBL/GenBank/DDBJ whole genome shotgun (WGS) entry which is preliminary data.</text>
</comment>
<sequence length="88" mass="9891">MKPIRQVIIYKVYQGVTLDKSFVQERGTRSSWRTERDTVGPRLLPVFFVGNGTKRLRMSCPNAGKWLVTPPVDDPPCPRTKSSGAVSE</sequence>
<gene>
    <name evidence="2" type="ORF">PoB_006461800</name>
</gene>
<dbReference type="EMBL" id="BLXT01007309">
    <property type="protein sequence ID" value="GFO38113.1"/>
    <property type="molecule type" value="Genomic_DNA"/>
</dbReference>
<reference evidence="2 3" key="1">
    <citation type="journal article" date="2021" name="Elife">
        <title>Chloroplast acquisition without the gene transfer in kleptoplastic sea slugs, Plakobranchus ocellatus.</title>
        <authorList>
            <person name="Maeda T."/>
            <person name="Takahashi S."/>
            <person name="Yoshida T."/>
            <person name="Shimamura S."/>
            <person name="Takaki Y."/>
            <person name="Nagai Y."/>
            <person name="Toyoda A."/>
            <person name="Suzuki Y."/>
            <person name="Arimoto A."/>
            <person name="Ishii H."/>
            <person name="Satoh N."/>
            <person name="Nishiyama T."/>
            <person name="Hasebe M."/>
            <person name="Maruyama T."/>
            <person name="Minagawa J."/>
            <person name="Obokata J."/>
            <person name="Shigenobu S."/>
        </authorList>
    </citation>
    <scope>NUCLEOTIDE SEQUENCE [LARGE SCALE GENOMIC DNA]</scope>
</reference>
<name>A0AAV4D1S9_9GAST</name>
<organism evidence="2 3">
    <name type="scientific">Plakobranchus ocellatus</name>
    <dbReference type="NCBI Taxonomy" id="259542"/>
    <lineage>
        <taxon>Eukaryota</taxon>
        <taxon>Metazoa</taxon>
        <taxon>Spiralia</taxon>
        <taxon>Lophotrochozoa</taxon>
        <taxon>Mollusca</taxon>
        <taxon>Gastropoda</taxon>
        <taxon>Heterobranchia</taxon>
        <taxon>Euthyneura</taxon>
        <taxon>Panpulmonata</taxon>
        <taxon>Sacoglossa</taxon>
        <taxon>Placobranchoidea</taxon>
        <taxon>Plakobranchidae</taxon>
        <taxon>Plakobranchus</taxon>
    </lineage>
</organism>
<keyword evidence="3" id="KW-1185">Reference proteome</keyword>
<dbReference type="AlphaFoldDB" id="A0AAV4D1S9"/>
<feature type="region of interest" description="Disordered" evidence="1">
    <location>
        <begin position="69"/>
        <end position="88"/>
    </location>
</feature>
<evidence type="ECO:0000313" key="3">
    <source>
        <dbReference type="Proteomes" id="UP000735302"/>
    </source>
</evidence>
<proteinExistence type="predicted"/>
<protein>
    <submittedName>
        <fullName evidence="2">Uncharacterized protein</fullName>
    </submittedName>
</protein>
<accession>A0AAV4D1S9</accession>
<evidence type="ECO:0000313" key="2">
    <source>
        <dbReference type="EMBL" id="GFO38113.1"/>
    </source>
</evidence>
<evidence type="ECO:0000256" key="1">
    <source>
        <dbReference type="SAM" id="MobiDB-lite"/>
    </source>
</evidence>